<name>C8PG82_9BACT</name>
<feature type="transmembrane region" description="Helical" evidence="2">
    <location>
        <begin position="169"/>
        <end position="189"/>
    </location>
</feature>
<evidence type="ECO:0000313" key="4">
    <source>
        <dbReference type="Proteomes" id="UP000005709"/>
    </source>
</evidence>
<keyword evidence="2" id="KW-1133">Transmembrane helix</keyword>
<keyword evidence="4" id="KW-1185">Reference proteome</keyword>
<dbReference type="AlphaFoldDB" id="C8PG82"/>
<gene>
    <name evidence="3" type="ORF">CAMGR0001_0875</name>
</gene>
<comment type="caution">
    <text evidence="3">The sequence shown here is derived from an EMBL/GenBank/DDBJ whole genome shotgun (WGS) entry which is preliminary data.</text>
</comment>
<sequence length="212" mass="22643">MKNQSLKGGADNSAQTSEALDTRDFSINENVDAIIYDAQNAGAAKNLDENAQDFSVNLASETSERNLASCEQNSKDFSSVECCEKQKNFVDAKDCEGERNSSQTQDLSSAQNFASEQNFADTQNFSDTSNLASARDSASAASCAEACNSCKPVLCSRCKREIAKQNFKLGCVGFGLFALNIAAGALNFLGRLGSVADKKANEIRARQKASAN</sequence>
<evidence type="ECO:0000256" key="1">
    <source>
        <dbReference type="SAM" id="MobiDB-lite"/>
    </source>
</evidence>
<feature type="region of interest" description="Disordered" evidence="1">
    <location>
        <begin position="1"/>
        <end position="21"/>
    </location>
</feature>
<feature type="compositionally biased region" description="Polar residues" evidence="1">
    <location>
        <begin position="1"/>
        <end position="19"/>
    </location>
</feature>
<dbReference type="RefSeq" id="WP_005870418.1">
    <property type="nucleotide sequence ID" value="NZ_ACYG01000019.1"/>
</dbReference>
<accession>C8PG82</accession>
<evidence type="ECO:0000256" key="2">
    <source>
        <dbReference type="SAM" id="Phobius"/>
    </source>
</evidence>
<reference evidence="3 4" key="1">
    <citation type="submission" date="2009-07" db="EMBL/GenBank/DDBJ databases">
        <authorList>
            <person name="Madupu R."/>
            <person name="Sebastian Y."/>
            <person name="Durkin A.S."/>
            <person name="Torralba M."/>
            <person name="Methe B."/>
            <person name="Sutton G.G."/>
            <person name="Strausberg R.L."/>
            <person name="Nelson K.E."/>
        </authorList>
    </citation>
    <scope>NUCLEOTIDE SEQUENCE [LARGE SCALE GENOMIC DNA]</scope>
    <source>
        <strain evidence="3 4">RM3268</strain>
    </source>
</reference>
<proteinExistence type="predicted"/>
<dbReference type="Proteomes" id="UP000005709">
    <property type="component" value="Unassembled WGS sequence"/>
</dbReference>
<protein>
    <submittedName>
        <fullName evidence="3">Uncharacterized protein</fullName>
    </submittedName>
</protein>
<organism evidence="3 4">
    <name type="scientific">Campylobacter gracilis RM3268</name>
    <dbReference type="NCBI Taxonomy" id="553220"/>
    <lineage>
        <taxon>Bacteria</taxon>
        <taxon>Pseudomonadati</taxon>
        <taxon>Campylobacterota</taxon>
        <taxon>Epsilonproteobacteria</taxon>
        <taxon>Campylobacterales</taxon>
        <taxon>Campylobacteraceae</taxon>
        <taxon>Campylobacter</taxon>
    </lineage>
</organism>
<keyword evidence="2" id="KW-0812">Transmembrane</keyword>
<evidence type="ECO:0000313" key="3">
    <source>
        <dbReference type="EMBL" id="EEV18120.1"/>
    </source>
</evidence>
<dbReference type="STRING" id="824.CGRAC_1173"/>
<keyword evidence="2" id="KW-0472">Membrane</keyword>
<dbReference type="EMBL" id="ACYG01000019">
    <property type="protein sequence ID" value="EEV18120.1"/>
    <property type="molecule type" value="Genomic_DNA"/>
</dbReference>